<evidence type="ECO:0000256" key="4">
    <source>
        <dbReference type="ARBA" id="ARBA00022475"/>
    </source>
</evidence>
<keyword evidence="3" id="KW-0813">Transport</keyword>
<evidence type="ECO:0000256" key="5">
    <source>
        <dbReference type="ARBA" id="ARBA00022692"/>
    </source>
</evidence>
<feature type="transmembrane region" description="Helical" evidence="9">
    <location>
        <begin position="133"/>
        <end position="156"/>
    </location>
</feature>
<feature type="transmembrane region" description="Helical" evidence="9">
    <location>
        <begin position="194"/>
        <end position="215"/>
    </location>
</feature>
<comment type="similarity">
    <text evidence="2">Belongs to the major facilitator superfamily. EmrB family.</text>
</comment>
<evidence type="ECO:0000256" key="8">
    <source>
        <dbReference type="SAM" id="MobiDB-lite"/>
    </source>
</evidence>
<feature type="region of interest" description="Disordered" evidence="8">
    <location>
        <begin position="520"/>
        <end position="560"/>
    </location>
</feature>
<dbReference type="InterPro" id="IPR011701">
    <property type="entry name" value="MFS"/>
</dbReference>
<gene>
    <name evidence="11" type="ORF">GCM10022240_01420</name>
</gene>
<dbReference type="PROSITE" id="PS50850">
    <property type="entry name" value="MFS"/>
    <property type="match status" value="1"/>
</dbReference>
<evidence type="ECO:0000256" key="3">
    <source>
        <dbReference type="ARBA" id="ARBA00022448"/>
    </source>
</evidence>
<dbReference type="EMBL" id="BAABAF010000001">
    <property type="protein sequence ID" value="GAA3752026.1"/>
    <property type="molecule type" value="Genomic_DNA"/>
</dbReference>
<feature type="transmembrane region" description="Helical" evidence="9">
    <location>
        <begin position="322"/>
        <end position="343"/>
    </location>
</feature>
<keyword evidence="4" id="KW-1003">Cell membrane</keyword>
<dbReference type="RefSeq" id="WP_344779501.1">
    <property type="nucleotide sequence ID" value="NZ_BAABAF010000001.1"/>
</dbReference>
<evidence type="ECO:0000313" key="11">
    <source>
        <dbReference type="EMBL" id="GAA3752026.1"/>
    </source>
</evidence>
<evidence type="ECO:0000256" key="6">
    <source>
        <dbReference type="ARBA" id="ARBA00022989"/>
    </source>
</evidence>
<evidence type="ECO:0000313" key="12">
    <source>
        <dbReference type="Proteomes" id="UP001500540"/>
    </source>
</evidence>
<keyword evidence="5 9" id="KW-0812">Transmembrane</keyword>
<organism evidence="11 12">
    <name type="scientific">Microbacterium kribbense</name>
    <dbReference type="NCBI Taxonomy" id="433645"/>
    <lineage>
        <taxon>Bacteria</taxon>
        <taxon>Bacillati</taxon>
        <taxon>Actinomycetota</taxon>
        <taxon>Actinomycetes</taxon>
        <taxon>Micrococcales</taxon>
        <taxon>Microbacteriaceae</taxon>
        <taxon>Microbacterium</taxon>
    </lineage>
</organism>
<feature type="transmembrane region" description="Helical" evidence="9">
    <location>
        <begin position="105"/>
        <end position="126"/>
    </location>
</feature>
<name>A0ABP7G0Q2_9MICO</name>
<evidence type="ECO:0000259" key="10">
    <source>
        <dbReference type="PROSITE" id="PS50850"/>
    </source>
</evidence>
<dbReference type="PANTHER" id="PTHR42718">
    <property type="entry name" value="MAJOR FACILITATOR SUPERFAMILY MULTIDRUG TRANSPORTER MFSC"/>
    <property type="match status" value="1"/>
</dbReference>
<keyword evidence="6 9" id="KW-1133">Transmembrane helix</keyword>
<feature type="transmembrane region" description="Helical" evidence="9">
    <location>
        <begin position="290"/>
        <end position="310"/>
    </location>
</feature>
<feature type="transmembrane region" description="Helical" evidence="9">
    <location>
        <begin position="76"/>
        <end position="93"/>
    </location>
</feature>
<feature type="transmembrane region" description="Helical" evidence="9">
    <location>
        <begin position="12"/>
        <end position="32"/>
    </location>
</feature>
<accession>A0ABP7G0Q2</accession>
<dbReference type="CDD" id="cd17321">
    <property type="entry name" value="MFS_MMR_MDR_like"/>
    <property type="match status" value="1"/>
</dbReference>
<feature type="transmembrane region" description="Helical" evidence="9">
    <location>
        <begin position="376"/>
        <end position="402"/>
    </location>
</feature>
<feature type="transmembrane region" description="Helical" evidence="9">
    <location>
        <begin position="162"/>
        <end position="182"/>
    </location>
</feature>
<dbReference type="SUPFAM" id="SSF103473">
    <property type="entry name" value="MFS general substrate transporter"/>
    <property type="match status" value="1"/>
</dbReference>
<proteinExistence type="inferred from homology"/>
<sequence length="560" mass="57668">MSADRRRWIGLVSISLAVALIIVDSTIVNVAIPSIVDDLGITSTQVQWVQESYTLVFAALLLVFGTLADRWGRRRMLLIGVGVFTVASVLAALSPTGDLLIASRVLQGVGGAMVLPTTLSLINATFRGRERGIAFAVWGSTIGGMVAVGPLLGGWLTTAFSWRWAFGINIPLGLIIAIGILLTTRESTDSREAGIDIGGAVLSILASAALVFGLIEGRTYGWWLAEAAHIPSVLGGTWPLSISPIPLVFVLAAAATAALIWRGRRRTRAGRTSMLPFDLLAIASFRNGNVAAMIVSLGEFGIILALPLWLQNVLGYSALQTGVVLLALALGSFAASGLSAAVIRSTRPVTIVRAGIAAEIVGVVSLGVIIAPHTAWWAIVPCLFVYGIGVGLATAQLTGVVLQDVPVDSSGQGSGTASTARQIGSALGIAILGTILFSSTGAVLSSSLAQTSAALPETVRSQIVDAVVTSAGGAIPGLVEKDAAVGGEARQAFSDGTRYAAFTAAGFLTLGLAATFRLSSPAPSAPSAPQTPVEQTAAHEAGSGDPRRRDLRQTARRGTV</sequence>
<dbReference type="NCBIfam" id="TIGR00711">
    <property type="entry name" value="efflux_EmrB"/>
    <property type="match status" value="1"/>
</dbReference>
<feature type="transmembrane region" description="Helical" evidence="9">
    <location>
        <begin position="241"/>
        <end position="261"/>
    </location>
</feature>
<evidence type="ECO:0000256" key="1">
    <source>
        <dbReference type="ARBA" id="ARBA00004651"/>
    </source>
</evidence>
<dbReference type="InterPro" id="IPR036259">
    <property type="entry name" value="MFS_trans_sf"/>
</dbReference>
<feature type="domain" description="Major facilitator superfamily (MFS) profile" evidence="10">
    <location>
        <begin position="10"/>
        <end position="464"/>
    </location>
</feature>
<comment type="subcellular location">
    <subcellularLocation>
        <location evidence="1">Cell membrane</location>
        <topology evidence="1">Multi-pass membrane protein</topology>
    </subcellularLocation>
</comment>
<keyword evidence="12" id="KW-1185">Reference proteome</keyword>
<dbReference type="InterPro" id="IPR020846">
    <property type="entry name" value="MFS_dom"/>
</dbReference>
<dbReference type="PANTHER" id="PTHR42718:SF9">
    <property type="entry name" value="MAJOR FACILITATOR SUPERFAMILY MULTIDRUG TRANSPORTER MFSC"/>
    <property type="match status" value="1"/>
</dbReference>
<keyword evidence="7 9" id="KW-0472">Membrane</keyword>
<dbReference type="Gene3D" id="1.20.1250.20">
    <property type="entry name" value="MFS general substrate transporter like domains"/>
    <property type="match status" value="1"/>
</dbReference>
<dbReference type="Pfam" id="PF07690">
    <property type="entry name" value="MFS_1"/>
    <property type="match status" value="1"/>
</dbReference>
<comment type="caution">
    <text evidence="11">The sequence shown here is derived from an EMBL/GenBank/DDBJ whole genome shotgun (WGS) entry which is preliminary data.</text>
</comment>
<feature type="transmembrane region" description="Helical" evidence="9">
    <location>
        <begin position="423"/>
        <end position="444"/>
    </location>
</feature>
<evidence type="ECO:0000256" key="9">
    <source>
        <dbReference type="SAM" id="Phobius"/>
    </source>
</evidence>
<dbReference type="Proteomes" id="UP001500540">
    <property type="component" value="Unassembled WGS sequence"/>
</dbReference>
<reference evidence="12" key="1">
    <citation type="journal article" date="2019" name="Int. J. Syst. Evol. Microbiol.">
        <title>The Global Catalogue of Microorganisms (GCM) 10K type strain sequencing project: providing services to taxonomists for standard genome sequencing and annotation.</title>
        <authorList>
            <consortium name="The Broad Institute Genomics Platform"/>
            <consortium name="The Broad Institute Genome Sequencing Center for Infectious Disease"/>
            <person name="Wu L."/>
            <person name="Ma J."/>
        </authorList>
    </citation>
    <scope>NUCLEOTIDE SEQUENCE [LARGE SCALE GENOMIC DNA]</scope>
    <source>
        <strain evidence="12">JCM 16950</strain>
    </source>
</reference>
<feature type="transmembrane region" description="Helical" evidence="9">
    <location>
        <begin position="52"/>
        <end position="69"/>
    </location>
</feature>
<feature type="transmembrane region" description="Helical" evidence="9">
    <location>
        <begin position="350"/>
        <end position="370"/>
    </location>
</feature>
<dbReference type="Gene3D" id="1.20.1720.10">
    <property type="entry name" value="Multidrug resistance protein D"/>
    <property type="match status" value="1"/>
</dbReference>
<evidence type="ECO:0000256" key="2">
    <source>
        <dbReference type="ARBA" id="ARBA00008537"/>
    </source>
</evidence>
<evidence type="ECO:0000256" key="7">
    <source>
        <dbReference type="ARBA" id="ARBA00023136"/>
    </source>
</evidence>
<dbReference type="InterPro" id="IPR004638">
    <property type="entry name" value="EmrB-like"/>
</dbReference>
<protein>
    <submittedName>
        <fullName evidence="11">DHA2 family efflux MFS transporter permease subunit</fullName>
    </submittedName>
</protein>